<dbReference type="KEGG" id="lak:106160211"/>
<dbReference type="Pfam" id="PF07690">
    <property type="entry name" value="MFS_1"/>
    <property type="match status" value="1"/>
</dbReference>
<dbReference type="InterPro" id="IPR036259">
    <property type="entry name" value="MFS_trans_sf"/>
</dbReference>
<dbReference type="InterPro" id="IPR011701">
    <property type="entry name" value="MFS"/>
</dbReference>
<keyword evidence="4 6" id="KW-1133">Transmembrane helix</keyword>
<dbReference type="PANTHER" id="PTHR23506:SF23">
    <property type="entry name" value="GH10249P"/>
    <property type="match status" value="1"/>
</dbReference>
<comment type="subcellular location">
    <subcellularLocation>
        <location evidence="1">Membrane</location>
        <topology evidence="1">Multi-pass membrane protein</topology>
    </subcellularLocation>
</comment>
<dbReference type="InParanoid" id="A0A1S3I1Q9"/>
<dbReference type="GO" id="GO:0022857">
    <property type="term" value="F:transmembrane transporter activity"/>
    <property type="evidence" value="ECO:0007669"/>
    <property type="project" value="InterPro"/>
</dbReference>
<dbReference type="AlphaFoldDB" id="A0A1S3I1Q9"/>
<dbReference type="PANTHER" id="PTHR23506">
    <property type="entry name" value="GH10249P"/>
    <property type="match status" value="1"/>
</dbReference>
<sequence>MRPVNPNTPLMVIRLPLDAILPCMLLESDTGEDCRTIQAGQTNFSLPTIDYTGEGGFVIGTKSIVEVFAKPLFGILIDSISFAFLNGFPMLMLSRAMQGVGCSLTTVAAIAMLAEAYTDVDERSRAMAKAFGGYAFGVIFGFPLGTFTYQFLGKEFPFLILAGINVLDAVFRLIIVVPEKLVEPSSYGAWSDFKELLVDPYIELGLGYTLMYTLSLGASLAIAPPWIMEEQFGMVWEID</sequence>
<accession>A0A1S3I1Q9</accession>
<dbReference type="InterPro" id="IPR050930">
    <property type="entry name" value="MFS_Vesicular_Transporter"/>
</dbReference>
<dbReference type="RefSeq" id="XP_013392202.1">
    <property type="nucleotide sequence ID" value="XM_013536748.1"/>
</dbReference>
<evidence type="ECO:0000256" key="3">
    <source>
        <dbReference type="ARBA" id="ARBA00022692"/>
    </source>
</evidence>
<keyword evidence="3 6" id="KW-0812">Transmembrane</keyword>
<keyword evidence="2" id="KW-0813">Transport</keyword>
<dbReference type="Gene3D" id="1.20.1250.20">
    <property type="entry name" value="MFS general substrate transporter like domains"/>
    <property type="match status" value="1"/>
</dbReference>
<proteinExistence type="predicted"/>
<dbReference type="STRING" id="7574.A0A1S3I1Q9"/>
<evidence type="ECO:0000256" key="5">
    <source>
        <dbReference type="ARBA" id="ARBA00023136"/>
    </source>
</evidence>
<evidence type="ECO:0000256" key="6">
    <source>
        <dbReference type="SAM" id="Phobius"/>
    </source>
</evidence>
<gene>
    <name evidence="8" type="primary">LOC106160211</name>
</gene>
<dbReference type="GO" id="GO:0016020">
    <property type="term" value="C:membrane"/>
    <property type="evidence" value="ECO:0007669"/>
    <property type="project" value="UniProtKB-SubCell"/>
</dbReference>
<protein>
    <submittedName>
        <fullName evidence="8">Synaptic vesicular amine transporter-like</fullName>
    </submittedName>
</protein>
<dbReference type="OrthoDB" id="5086884at2759"/>
<keyword evidence="5 6" id="KW-0472">Membrane</keyword>
<feature type="transmembrane region" description="Helical" evidence="6">
    <location>
        <begin position="97"/>
        <end position="118"/>
    </location>
</feature>
<reference evidence="8" key="1">
    <citation type="submission" date="2025-08" db="UniProtKB">
        <authorList>
            <consortium name="RefSeq"/>
        </authorList>
    </citation>
    <scope>IDENTIFICATION</scope>
    <source>
        <tissue evidence="8">Gonads</tissue>
    </source>
</reference>
<name>A0A1S3I1Q9_LINAN</name>
<evidence type="ECO:0000256" key="1">
    <source>
        <dbReference type="ARBA" id="ARBA00004141"/>
    </source>
</evidence>
<evidence type="ECO:0000256" key="4">
    <source>
        <dbReference type="ARBA" id="ARBA00022989"/>
    </source>
</evidence>
<evidence type="ECO:0000313" key="7">
    <source>
        <dbReference type="Proteomes" id="UP000085678"/>
    </source>
</evidence>
<organism evidence="7 8">
    <name type="scientific">Lingula anatina</name>
    <name type="common">Brachiopod</name>
    <name type="synonym">Lingula unguis</name>
    <dbReference type="NCBI Taxonomy" id="7574"/>
    <lineage>
        <taxon>Eukaryota</taxon>
        <taxon>Metazoa</taxon>
        <taxon>Spiralia</taxon>
        <taxon>Lophotrochozoa</taxon>
        <taxon>Brachiopoda</taxon>
        <taxon>Linguliformea</taxon>
        <taxon>Lingulata</taxon>
        <taxon>Lingulida</taxon>
        <taxon>Linguloidea</taxon>
        <taxon>Lingulidae</taxon>
        <taxon>Lingula</taxon>
    </lineage>
</organism>
<evidence type="ECO:0000313" key="8">
    <source>
        <dbReference type="RefSeq" id="XP_013392202.1"/>
    </source>
</evidence>
<dbReference type="Proteomes" id="UP000085678">
    <property type="component" value="Unplaced"/>
</dbReference>
<dbReference type="SUPFAM" id="SSF103473">
    <property type="entry name" value="MFS general substrate transporter"/>
    <property type="match status" value="1"/>
</dbReference>
<evidence type="ECO:0000256" key="2">
    <source>
        <dbReference type="ARBA" id="ARBA00022448"/>
    </source>
</evidence>
<feature type="transmembrane region" description="Helical" evidence="6">
    <location>
        <begin position="130"/>
        <end position="152"/>
    </location>
</feature>
<dbReference type="GeneID" id="106160211"/>
<keyword evidence="7" id="KW-1185">Reference proteome</keyword>